<reference evidence="4 5" key="1">
    <citation type="journal article" date="2011" name="Stand. Genomic Sci.">
        <title>Complete genome sequence of Parvibaculum lavamentivorans type strain (DS-1(T)).</title>
        <authorList>
            <person name="Schleheck D."/>
            <person name="Weiss M."/>
            <person name="Pitluck S."/>
            <person name="Bruce D."/>
            <person name="Land M.L."/>
            <person name="Han S."/>
            <person name="Saunders E."/>
            <person name="Tapia R."/>
            <person name="Detter C."/>
            <person name="Brettin T."/>
            <person name="Han J."/>
            <person name="Woyke T."/>
            <person name="Goodwin L."/>
            <person name="Pennacchio L."/>
            <person name="Nolan M."/>
            <person name="Cook A.M."/>
            <person name="Kjelleberg S."/>
            <person name="Thomas T."/>
        </authorList>
    </citation>
    <scope>NUCLEOTIDE SEQUENCE [LARGE SCALE GENOMIC DNA]</scope>
    <source>
        <strain evidence="5">DS-1 / DSM 13023 / NCIMB 13966</strain>
    </source>
</reference>
<dbReference type="OrthoDB" id="9807414at2"/>
<dbReference type="HOGENOM" id="CLU_009583_0_3_5"/>
<evidence type="ECO:0000256" key="1">
    <source>
        <dbReference type="SAM" id="MobiDB-lite"/>
    </source>
</evidence>
<evidence type="ECO:0000259" key="2">
    <source>
        <dbReference type="Pfam" id="PF00534"/>
    </source>
</evidence>
<dbReference type="Proteomes" id="UP000006377">
    <property type="component" value="Chromosome"/>
</dbReference>
<dbReference type="EMBL" id="CP000774">
    <property type="protein sequence ID" value="ABS63534.1"/>
    <property type="molecule type" value="Genomic_DNA"/>
</dbReference>
<dbReference type="PANTHER" id="PTHR12526:SF630">
    <property type="entry name" value="GLYCOSYLTRANSFERASE"/>
    <property type="match status" value="1"/>
</dbReference>
<keyword evidence="5" id="KW-1185">Reference proteome</keyword>
<feature type="compositionally biased region" description="Polar residues" evidence="1">
    <location>
        <begin position="398"/>
        <end position="407"/>
    </location>
</feature>
<organism evidence="4 5">
    <name type="scientific">Parvibaculum lavamentivorans (strain DS-1 / DSM 13023 / NCIMB 13966)</name>
    <dbReference type="NCBI Taxonomy" id="402881"/>
    <lineage>
        <taxon>Bacteria</taxon>
        <taxon>Pseudomonadati</taxon>
        <taxon>Pseudomonadota</taxon>
        <taxon>Alphaproteobacteria</taxon>
        <taxon>Hyphomicrobiales</taxon>
        <taxon>Parvibaculaceae</taxon>
        <taxon>Parvibaculum</taxon>
    </lineage>
</organism>
<feature type="region of interest" description="Disordered" evidence="1">
    <location>
        <begin position="385"/>
        <end position="407"/>
    </location>
</feature>
<dbReference type="CAZy" id="GT4">
    <property type="family name" value="Glycosyltransferase Family 4"/>
</dbReference>
<dbReference type="KEGG" id="pla:Plav_1919"/>
<dbReference type="RefSeq" id="WP_012110830.1">
    <property type="nucleotide sequence ID" value="NC_009719.1"/>
</dbReference>
<dbReference type="InterPro" id="IPR028098">
    <property type="entry name" value="Glyco_trans_4-like_N"/>
</dbReference>
<gene>
    <name evidence="4" type="ordered locus">Plav_1919</name>
</gene>
<dbReference type="Pfam" id="PF00534">
    <property type="entry name" value="Glycos_transf_1"/>
    <property type="match status" value="1"/>
</dbReference>
<dbReference type="InterPro" id="IPR001296">
    <property type="entry name" value="Glyco_trans_1"/>
</dbReference>
<protein>
    <submittedName>
        <fullName evidence="4">Glycosyl transferase group 1</fullName>
    </submittedName>
</protein>
<sequence length="407" mass="44875">MSEPVPKIVHVITRFVNGGADENTLLTCNHQAEAGFEVWLLYGNEFTKRMLDLLDPRVNAIAVPSLVRDASPFNDLIALVSLARLYRKIRPDIIHTHTSKAGFVGRLAALAVPRAAVVHGVHILPFTDEPFLKRTIYLLLEKVAALRTHAFIDVSDGMRDLCLANGLGNVTNHFVVRSGMDVERFRRAAPANDIATLRHETPGAVVIGYVAVLERRKRHRELLQTLLPLLGRHKSALLVMAGDGPERPLLQKMIDEAALAARVRILGFRNDVESVLAACDICVFTSQREGLPRSIVQYGLAGKPIVVTRLPGIEAVVRHGENGYVVASDDFSGFASSIEKLLENPDLRARFSQASADADLSPWDARVMGEKIHEVYAQLFSDRGGRPRGQRAWPLSAERQNSDVAEC</sequence>
<evidence type="ECO:0000313" key="5">
    <source>
        <dbReference type="Proteomes" id="UP000006377"/>
    </source>
</evidence>
<dbReference type="STRING" id="402881.Plav_1919"/>
<evidence type="ECO:0000259" key="3">
    <source>
        <dbReference type="Pfam" id="PF13579"/>
    </source>
</evidence>
<dbReference type="Pfam" id="PF13579">
    <property type="entry name" value="Glyco_trans_4_4"/>
    <property type="match status" value="1"/>
</dbReference>
<dbReference type="PANTHER" id="PTHR12526">
    <property type="entry name" value="GLYCOSYLTRANSFERASE"/>
    <property type="match status" value="1"/>
</dbReference>
<dbReference type="GO" id="GO:0016757">
    <property type="term" value="F:glycosyltransferase activity"/>
    <property type="evidence" value="ECO:0007669"/>
    <property type="project" value="InterPro"/>
</dbReference>
<dbReference type="AlphaFoldDB" id="A7HUF1"/>
<dbReference type="CDD" id="cd03808">
    <property type="entry name" value="GT4_CapM-like"/>
    <property type="match status" value="1"/>
</dbReference>
<accession>A7HUF1</accession>
<dbReference type="SUPFAM" id="SSF53756">
    <property type="entry name" value="UDP-Glycosyltransferase/glycogen phosphorylase"/>
    <property type="match status" value="1"/>
</dbReference>
<dbReference type="Gene3D" id="3.40.50.2000">
    <property type="entry name" value="Glycogen Phosphorylase B"/>
    <property type="match status" value="2"/>
</dbReference>
<dbReference type="eggNOG" id="COG0438">
    <property type="taxonomic scope" value="Bacteria"/>
</dbReference>
<keyword evidence="4" id="KW-0808">Transferase</keyword>
<evidence type="ECO:0000313" key="4">
    <source>
        <dbReference type="EMBL" id="ABS63534.1"/>
    </source>
</evidence>
<feature type="domain" description="Glycosyltransferase subfamily 4-like N-terminal" evidence="3">
    <location>
        <begin position="18"/>
        <end position="170"/>
    </location>
</feature>
<feature type="domain" description="Glycosyl transferase family 1" evidence="2">
    <location>
        <begin position="205"/>
        <end position="355"/>
    </location>
</feature>
<proteinExistence type="predicted"/>
<name>A7HUF1_PARL1</name>